<dbReference type="Proteomes" id="UP001208186">
    <property type="component" value="Unassembled WGS sequence"/>
</dbReference>
<reference evidence="3" key="1">
    <citation type="submission" date="2023-02" db="EMBL/GenBank/DDBJ databases">
        <title>Enrichment on poylsaccharides allowed isolation of novel metabolic and taxonomic groups of Haloarchaea.</title>
        <authorList>
            <person name="Sorokin D.Y."/>
            <person name="Elcheninov A.G."/>
            <person name="Khizhniak T.V."/>
            <person name="Kolganova T.V."/>
            <person name="Kublanov I.V."/>
        </authorList>
    </citation>
    <scope>NUCLEOTIDE SEQUENCE</scope>
    <source>
        <strain evidence="2 4">HArc-curdl5-1</strain>
        <strain evidence="3">HArc-curdl7</strain>
    </source>
</reference>
<accession>A0AAE3LDS6</accession>
<dbReference type="AlphaFoldDB" id="A0AAE3LDS6"/>
<evidence type="ECO:0000313" key="2">
    <source>
        <dbReference type="EMBL" id="MCU4716948.1"/>
    </source>
</evidence>
<dbReference type="InterPro" id="IPR036868">
    <property type="entry name" value="TusA-like_sf"/>
</dbReference>
<evidence type="ECO:0000259" key="1">
    <source>
        <dbReference type="Pfam" id="PF10006"/>
    </source>
</evidence>
<dbReference type="EMBL" id="JAOPKD010000001">
    <property type="protein sequence ID" value="MCU4725447.1"/>
    <property type="molecule type" value="Genomic_DNA"/>
</dbReference>
<keyword evidence="4" id="KW-1185">Reference proteome</keyword>
<dbReference type="SUPFAM" id="SSF64307">
    <property type="entry name" value="SirA-like"/>
    <property type="match status" value="1"/>
</dbReference>
<dbReference type="Pfam" id="PF10006">
    <property type="entry name" value="DUF2249"/>
    <property type="match status" value="1"/>
</dbReference>
<proteinExistence type="predicted"/>
<sequence>MEPTVVLDSEVVPDRPDYETLDVRELPPPKPLQETLEAVVNLDERVLIQINDRTPQHLFPKLEERGLEHESVGDDPVYTAIWVP</sequence>
<comment type="caution">
    <text evidence="3">The sequence shown here is derived from an EMBL/GenBank/DDBJ whole genome shotgun (WGS) entry which is preliminary data.</text>
</comment>
<evidence type="ECO:0000313" key="4">
    <source>
        <dbReference type="Proteomes" id="UP001208186"/>
    </source>
</evidence>
<feature type="domain" description="DUF2249" evidence="1">
    <location>
        <begin position="20"/>
        <end position="81"/>
    </location>
</feature>
<dbReference type="RefSeq" id="WP_315907709.1">
    <property type="nucleotide sequence ID" value="NZ_JAOPKC010000001.1"/>
</dbReference>
<dbReference type="Proteomes" id="UP001209746">
    <property type="component" value="Unassembled WGS sequence"/>
</dbReference>
<gene>
    <name evidence="3" type="ORF">OB914_00440</name>
    <name evidence="2" type="ORF">OB916_02580</name>
</gene>
<dbReference type="EMBL" id="JAOPKC010000001">
    <property type="protein sequence ID" value="MCU4716948.1"/>
    <property type="molecule type" value="Genomic_DNA"/>
</dbReference>
<protein>
    <submittedName>
        <fullName evidence="3">DUF2249 domain-containing protein</fullName>
    </submittedName>
</protein>
<dbReference type="InterPro" id="IPR018720">
    <property type="entry name" value="DUF2249"/>
</dbReference>
<evidence type="ECO:0000313" key="5">
    <source>
        <dbReference type="Proteomes" id="UP001209746"/>
    </source>
</evidence>
<organism evidence="3 5">
    <name type="scientific">Halapricum hydrolyticum</name>
    <dbReference type="NCBI Taxonomy" id="2979991"/>
    <lineage>
        <taxon>Archaea</taxon>
        <taxon>Methanobacteriati</taxon>
        <taxon>Methanobacteriota</taxon>
        <taxon>Stenosarchaea group</taxon>
        <taxon>Halobacteria</taxon>
        <taxon>Halobacteriales</taxon>
        <taxon>Haloarculaceae</taxon>
        <taxon>Halapricum</taxon>
    </lineage>
</organism>
<evidence type="ECO:0000313" key="3">
    <source>
        <dbReference type="EMBL" id="MCU4725447.1"/>
    </source>
</evidence>
<name>A0AAE3LDS6_9EURY</name>